<keyword evidence="2" id="KW-1133">Transmembrane helix</keyword>
<feature type="transmembrane region" description="Helical" evidence="2">
    <location>
        <begin position="47"/>
        <end position="69"/>
    </location>
</feature>
<accession>A0ABT8X2X6</accession>
<sequence>MSEEKKENRLVGLYILLGIVFIVWVVSLFGLNFLITDSEKKGQFGDSFGAINSLFSGLALAGIIYTIYLQKKELSLQRKELRDTREEFKIQNKTLKLQRFENTFFHLVELHHQIVNAIDIDIYKNKPLSGLSLSSIKLKDKIERDKVTLKGRDVFKYSFEQVNYQIKKKESDFDEIYMGYWEFVQTDFSHYFRNLYRIIKLVNEYEFHSLEELDCVENPTTHTERIVYSQSNYNTKYKYTSILRSQLSDFELLWLFYNGLSPNGFENFKPLIEKYSLLKNIPKDKIGDKDLIRFYNKEAFKE</sequence>
<keyword evidence="4" id="KW-1185">Reference proteome</keyword>
<dbReference type="Proteomes" id="UP001176891">
    <property type="component" value="Unassembled WGS sequence"/>
</dbReference>
<proteinExistence type="predicted"/>
<evidence type="ECO:0000313" key="4">
    <source>
        <dbReference type="Proteomes" id="UP001176891"/>
    </source>
</evidence>
<keyword evidence="1" id="KW-0175">Coiled coil</keyword>
<dbReference type="EMBL" id="JAUOEM010000003">
    <property type="protein sequence ID" value="MDO5987925.1"/>
    <property type="molecule type" value="Genomic_DNA"/>
</dbReference>
<dbReference type="Pfam" id="PF16872">
    <property type="entry name" value="putAbiC"/>
    <property type="match status" value="1"/>
</dbReference>
<gene>
    <name evidence="3" type="ORF">Q4Q39_10975</name>
</gene>
<evidence type="ECO:0000256" key="1">
    <source>
        <dbReference type="SAM" id="Coils"/>
    </source>
</evidence>
<protein>
    <submittedName>
        <fullName evidence="3">Phage abortive infection protein</fullName>
    </submittedName>
</protein>
<organism evidence="3 4">
    <name type="scientific">Flavivirga amylovorans</name>
    <dbReference type="NCBI Taxonomy" id="870486"/>
    <lineage>
        <taxon>Bacteria</taxon>
        <taxon>Pseudomonadati</taxon>
        <taxon>Bacteroidota</taxon>
        <taxon>Flavobacteriia</taxon>
        <taxon>Flavobacteriales</taxon>
        <taxon>Flavobacteriaceae</taxon>
        <taxon>Flavivirga</taxon>
    </lineage>
</organism>
<keyword evidence="2" id="KW-0812">Transmembrane</keyword>
<feature type="coiled-coil region" evidence="1">
    <location>
        <begin position="71"/>
        <end position="98"/>
    </location>
</feature>
<keyword evidence="2" id="KW-0472">Membrane</keyword>
<evidence type="ECO:0000256" key="2">
    <source>
        <dbReference type="SAM" id="Phobius"/>
    </source>
</evidence>
<dbReference type="InterPro" id="IPR031709">
    <property type="entry name" value="PutAbiC"/>
</dbReference>
<name>A0ABT8X2X6_9FLAO</name>
<comment type="caution">
    <text evidence="3">The sequence shown here is derived from an EMBL/GenBank/DDBJ whole genome shotgun (WGS) entry which is preliminary data.</text>
</comment>
<dbReference type="RefSeq" id="WP_303282517.1">
    <property type="nucleotide sequence ID" value="NZ_BAABCZ010000011.1"/>
</dbReference>
<feature type="transmembrane region" description="Helical" evidence="2">
    <location>
        <begin position="12"/>
        <end position="35"/>
    </location>
</feature>
<reference evidence="3" key="1">
    <citation type="submission" date="2023-07" db="EMBL/GenBank/DDBJ databases">
        <title>Two novel species in the genus Flavivirga.</title>
        <authorList>
            <person name="Kwon K."/>
        </authorList>
    </citation>
    <scope>NUCLEOTIDE SEQUENCE</scope>
    <source>
        <strain evidence="3">KACC 14157</strain>
    </source>
</reference>
<evidence type="ECO:0000313" key="3">
    <source>
        <dbReference type="EMBL" id="MDO5987925.1"/>
    </source>
</evidence>